<feature type="modified residue" description="4-aspartylphosphate" evidence="1">
    <location>
        <position position="55"/>
    </location>
</feature>
<sequence>MTGLRVMVVDDSLITINKLTRMLTELGYDVVSQCRSGVLAVESYPKVKPDIVTMDITMPDMDGIEATKAIMASDPQANIIMVTSHGQEQMVLEAIDAGAQGYVLKPVKETRLQEVIRKVLKSYNDKAE</sequence>
<dbReference type="SMART" id="SM00448">
    <property type="entry name" value="REC"/>
    <property type="match status" value="1"/>
</dbReference>
<dbReference type="PANTHER" id="PTHR43228:SF1">
    <property type="entry name" value="TWO-COMPONENT RESPONSE REGULATOR ARR22"/>
    <property type="match status" value="1"/>
</dbReference>
<dbReference type="EMBL" id="JAGSOY010000018">
    <property type="protein sequence ID" value="MBU2711326.1"/>
    <property type="molecule type" value="Genomic_DNA"/>
</dbReference>
<dbReference type="SUPFAM" id="SSF52172">
    <property type="entry name" value="CheY-like"/>
    <property type="match status" value="1"/>
</dbReference>
<evidence type="ECO:0000313" key="3">
    <source>
        <dbReference type="EMBL" id="MBU2711326.1"/>
    </source>
</evidence>
<gene>
    <name evidence="3" type="ORF">KCG35_09655</name>
</gene>
<dbReference type="RefSeq" id="WP_215819490.1">
    <property type="nucleotide sequence ID" value="NZ_JAGSOY010000018.1"/>
</dbReference>
<dbReference type="Gene3D" id="3.40.50.2300">
    <property type="match status" value="1"/>
</dbReference>
<protein>
    <submittedName>
        <fullName evidence="3">Response regulator</fullName>
    </submittedName>
</protein>
<feature type="domain" description="Response regulatory" evidence="2">
    <location>
        <begin position="5"/>
        <end position="120"/>
    </location>
</feature>
<accession>A0ABS5ZB91</accession>
<comment type="caution">
    <text evidence="3">The sequence shown here is derived from an EMBL/GenBank/DDBJ whole genome shotgun (WGS) entry which is preliminary data.</text>
</comment>
<proteinExistence type="predicted"/>
<dbReference type="PROSITE" id="PS50110">
    <property type="entry name" value="RESPONSE_REGULATORY"/>
    <property type="match status" value="1"/>
</dbReference>
<reference evidence="3 4" key="1">
    <citation type="submission" date="2021-04" db="EMBL/GenBank/DDBJ databases">
        <authorList>
            <person name="Pira H."/>
            <person name="Risdian C."/>
            <person name="Wink J."/>
        </authorList>
    </citation>
    <scope>NUCLEOTIDE SEQUENCE [LARGE SCALE GENOMIC DNA]</scope>
    <source>
        <strain evidence="3 4">WH53</strain>
    </source>
</reference>
<evidence type="ECO:0000313" key="4">
    <source>
        <dbReference type="Proteomes" id="UP000690515"/>
    </source>
</evidence>
<dbReference type="PANTHER" id="PTHR43228">
    <property type="entry name" value="TWO-COMPONENT RESPONSE REGULATOR"/>
    <property type="match status" value="1"/>
</dbReference>
<evidence type="ECO:0000256" key="1">
    <source>
        <dbReference type="PROSITE-ProRule" id="PRU00169"/>
    </source>
</evidence>
<dbReference type="InterPro" id="IPR011006">
    <property type="entry name" value="CheY-like_superfamily"/>
</dbReference>
<dbReference type="InterPro" id="IPR052048">
    <property type="entry name" value="ST_Response_Regulator"/>
</dbReference>
<name>A0ABS5ZB91_9GAMM</name>
<evidence type="ECO:0000259" key="2">
    <source>
        <dbReference type="PROSITE" id="PS50110"/>
    </source>
</evidence>
<keyword evidence="1" id="KW-0597">Phosphoprotein</keyword>
<dbReference type="Proteomes" id="UP000690515">
    <property type="component" value="Unassembled WGS sequence"/>
</dbReference>
<dbReference type="Pfam" id="PF00072">
    <property type="entry name" value="Response_reg"/>
    <property type="match status" value="1"/>
</dbReference>
<dbReference type="InterPro" id="IPR001789">
    <property type="entry name" value="Sig_transdc_resp-reg_receiver"/>
</dbReference>
<organism evidence="3 4">
    <name type="scientific">Zooshikella harenae</name>
    <dbReference type="NCBI Taxonomy" id="2827238"/>
    <lineage>
        <taxon>Bacteria</taxon>
        <taxon>Pseudomonadati</taxon>
        <taxon>Pseudomonadota</taxon>
        <taxon>Gammaproteobacteria</taxon>
        <taxon>Oceanospirillales</taxon>
        <taxon>Zooshikellaceae</taxon>
        <taxon>Zooshikella</taxon>
    </lineage>
</organism>
<keyword evidence="4" id="KW-1185">Reference proteome</keyword>